<keyword evidence="3" id="KW-1003">Cell membrane</keyword>
<dbReference type="Proteomes" id="UP000824037">
    <property type="component" value="Unassembled WGS sequence"/>
</dbReference>
<dbReference type="EMBL" id="DXBY01000222">
    <property type="protein sequence ID" value="HIZ36686.1"/>
    <property type="molecule type" value="Genomic_DNA"/>
</dbReference>
<dbReference type="InterPro" id="IPR051612">
    <property type="entry name" value="Teichoic_Acid_Biosynth"/>
</dbReference>
<dbReference type="PANTHER" id="PTHR37316">
    <property type="entry name" value="TEICHOIC ACID GLYCEROL-PHOSPHATE PRIMASE"/>
    <property type="match status" value="1"/>
</dbReference>
<dbReference type="GO" id="GO:0005886">
    <property type="term" value="C:plasma membrane"/>
    <property type="evidence" value="ECO:0007669"/>
    <property type="project" value="UniProtKB-SubCell"/>
</dbReference>
<comment type="similarity">
    <text evidence="2">Belongs to the CDP-glycerol glycerophosphotransferase family.</text>
</comment>
<evidence type="ECO:0000313" key="7">
    <source>
        <dbReference type="EMBL" id="HIZ36686.1"/>
    </source>
</evidence>
<comment type="caution">
    <text evidence="7">The sequence shown here is derived from an EMBL/GenBank/DDBJ whole genome shotgun (WGS) entry which is preliminary data.</text>
</comment>
<sequence>MTFFGDTTLVLTVGGPRQATLRWLEQLRSDEELAAVQLIVAHHPHADPILSQMRVLAPEAEFVPLPLDEGQDRLATAQAYEQIFAAVRTTYVALAECRRRSRHPLDTLRDQLVRSHARVTSIELSMTAACLLYTKLDRSTPTRAYIRFVLGRGESGQPLTDYLGYLALMTGTNSLEGVDPASAETAIDIQARVAIGRFNSAAAPPWRYRVAIAGRRGVVHEQAAAQVRERVSNQGVLRWENLRARLPLDAVPEGNHLILVGLDTEYEALRVLRPLRPRPGALAAARTMLLADASSQQQTRYLVHTIRSAAQTWITVQHGVGTEARRRWYRTMVRKDLRAVLRSRSAGKRMRLARLVRLVTAGLMRRRDIWLIGERADTAQDNGYHLFRHLRTTHPEREVYYIIDKSSPHYRRVRELGHVVRHSSLRHQFLMLHANMLANAYSIKHMIPQQWNPAGYSRHLAWRVGAVRVYLKHGVHVSANAVKRGTGGYDLYLTVNPMETAALRESSGYDRQVVETGMPRYDALVPGPRTRTVWFMPTWRRYLVPKLFSGMDAALVPFEGSTYETFLRSFLGSPRLHELLERYDYRLQFLPHYNLRELLTSFPLTSPRTTIADTDRTPFQDLIRGCDLFVTDHSSVHFDVAYVGTPIIYTHFDADEYAEGHASKSWFEHVRDGFGPVVYTLEETLDALEEVLARDCAPDPFYAARVDAAFTYRDQDNCKRVVQVVEDLLQRSAVNP</sequence>
<keyword evidence="4" id="KW-0808">Transferase</keyword>
<comment type="subcellular location">
    <subcellularLocation>
        <location evidence="1">Cell membrane</location>
        <topology evidence="1">Peripheral membrane protein</topology>
    </subcellularLocation>
</comment>
<dbReference type="PANTHER" id="PTHR37316:SF3">
    <property type="entry name" value="TEICHOIC ACID GLYCEROL-PHOSPHATE TRANSFERASE"/>
    <property type="match status" value="1"/>
</dbReference>
<proteinExistence type="inferred from homology"/>
<evidence type="ECO:0000256" key="1">
    <source>
        <dbReference type="ARBA" id="ARBA00004202"/>
    </source>
</evidence>
<dbReference type="Pfam" id="PF04464">
    <property type="entry name" value="Glyphos_transf"/>
    <property type="match status" value="1"/>
</dbReference>
<dbReference type="GO" id="GO:0019350">
    <property type="term" value="P:teichoic acid biosynthetic process"/>
    <property type="evidence" value="ECO:0007669"/>
    <property type="project" value="UniProtKB-KW"/>
</dbReference>
<name>A0A9D2EGK7_9MICO</name>
<evidence type="ECO:0000313" key="8">
    <source>
        <dbReference type="Proteomes" id="UP000824037"/>
    </source>
</evidence>
<accession>A0A9D2EGK7</accession>
<dbReference type="InterPro" id="IPR007554">
    <property type="entry name" value="Glycerophosphate_synth"/>
</dbReference>
<reference evidence="7" key="2">
    <citation type="submission" date="2021-04" db="EMBL/GenBank/DDBJ databases">
        <authorList>
            <person name="Gilroy R."/>
        </authorList>
    </citation>
    <scope>NUCLEOTIDE SEQUENCE</scope>
    <source>
        <strain evidence="7">ChiGjej4B4-7305</strain>
    </source>
</reference>
<evidence type="ECO:0000256" key="4">
    <source>
        <dbReference type="ARBA" id="ARBA00022679"/>
    </source>
</evidence>
<dbReference type="AlphaFoldDB" id="A0A9D2EGK7"/>
<evidence type="ECO:0000256" key="3">
    <source>
        <dbReference type="ARBA" id="ARBA00022475"/>
    </source>
</evidence>
<dbReference type="Gene3D" id="3.40.50.11820">
    <property type="match status" value="1"/>
</dbReference>
<evidence type="ECO:0000256" key="6">
    <source>
        <dbReference type="ARBA" id="ARBA00023136"/>
    </source>
</evidence>
<dbReference type="InterPro" id="IPR043149">
    <property type="entry name" value="TagF_N"/>
</dbReference>
<protein>
    <submittedName>
        <fullName evidence="7">CDP-glycerol glycerophosphotransferase family protein</fullName>
    </submittedName>
</protein>
<dbReference type="Gene3D" id="3.40.50.12580">
    <property type="match status" value="1"/>
</dbReference>
<evidence type="ECO:0000256" key="2">
    <source>
        <dbReference type="ARBA" id="ARBA00010488"/>
    </source>
</evidence>
<dbReference type="GO" id="GO:0047355">
    <property type="term" value="F:CDP-glycerol glycerophosphotransferase activity"/>
    <property type="evidence" value="ECO:0007669"/>
    <property type="project" value="InterPro"/>
</dbReference>
<keyword evidence="5" id="KW-0777">Teichoic acid biosynthesis</keyword>
<organism evidence="7 8">
    <name type="scientific">Candidatus Ruania gallistercoris</name>
    <dbReference type="NCBI Taxonomy" id="2838746"/>
    <lineage>
        <taxon>Bacteria</taxon>
        <taxon>Bacillati</taxon>
        <taxon>Actinomycetota</taxon>
        <taxon>Actinomycetes</taxon>
        <taxon>Micrococcales</taxon>
        <taxon>Ruaniaceae</taxon>
        <taxon>Ruania</taxon>
    </lineage>
</organism>
<reference evidence="7" key="1">
    <citation type="journal article" date="2021" name="PeerJ">
        <title>Extensive microbial diversity within the chicken gut microbiome revealed by metagenomics and culture.</title>
        <authorList>
            <person name="Gilroy R."/>
            <person name="Ravi A."/>
            <person name="Getino M."/>
            <person name="Pursley I."/>
            <person name="Horton D.L."/>
            <person name="Alikhan N.F."/>
            <person name="Baker D."/>
            <person name="Gharbi K."/>
            <person name="Hall N."/>
            <person name="Watson M."/>
            <person name="Adriaenssens E.M."/>
            <person name="Foster-Nyarko E."/>
            <person name="Jarju S."/>
            <person name="Secka A."/>
            <person name="Antonio M."/>
            <person name="Oren A."/>
            <person name="Chaudhuri R.R."/>
            <person name="La Ragione R."/>
            <person name="Hildebrand F."/>
            <person name="Pallen M.J."/>
        </authorList>
    </citation>
    <scope>NUCLEOTIDE SEQUENCE</scope>
    <source>
        <strain evidence="7">ChiGjej4B4-7305</strain>
    </source>
</reference>
<evidence type="ECO:0000256" key="5">
    <source>
        <dbReference type="ARBA" id="ARBA00022944"/>
    </source>
</evidence>
<dbReference type="SUPFAM" id="SSF53756">
    <property type="entry name" value="UDP-Glycosyltransferase/glycogen phosphorylase"/>
    <property type="match status" value="1"/>
</dbReference>
<gene>
    <name evidence="7" type="ORF">H9815_12985</name>
</gene>
<dbReference type="InterPro" id="IPR043148">
    <property type="entry name" value="TagF_C"/>
</dbReference>
<keyword evidence="6" id="KW-0472">Membrane</keyword>